<feature type="transmembrane region" description="Helical" evidence="2">
    <location>
        <begin position="325"/>
        <end position="347"/>
    </location>
</feature>
<evidence type="ECO:0000256" key="1">
    <source>
        <dbReference type="SAM" id="MobiDB-lite"/>
    </source>
</evidence>
<evidence type="ECO:0000313" key="3">
    <source>
        <dbReference type="EMBL" id="KGG92248.1"/>
    </source>
</evidence>
<dbReference type="PANTHER" id="PTHR30354">
    <property type="entry name" value="GNT FAMILY GLUCONATE TRANSPORTER"/>
    <property type="match status" value="1"/>
</dbReference>
<feature type="transmembrane region" description="Helical" evidence="2">
    <location>
        <begin position="178"/>
        <end position="199"/>
    </location>
</feature>
<feature type="compositionally biased region" description="Low complexity" evidence="1">
    <location>
        <begin position="220"/>
        <end position="231"/>
    </location>
</feature>
<feature type="transmembrane region" description="Helical" evidence="2">
    <location>
        <begin position="100"/>
        <end position="128"/>
    </location>
</feature>
<accession>A0A0E3BKR8</accession>
<gene>
    <name evidence="3" type="ORF">P245_12665</name>
</gene>
<keyword evidence="2" id="KW-0472">Membrane</keyword>
<feature type="transmembrane region" description="Helical" evidence="2">
    <location>
        <begin position="359"/>
        <end position="385"/>
    </location>
</feature>
<dbReference type="GO" id="GO:0015128">
    <property type="term" value="F:gluconate transmembrane transporter activity"/>
    <property type="evidence" value="ECO:0007669"/>
    <property type="project" value="InterPro"/>
</dbReference>
<organism evidence="3 4">
    <name type="scientific">Comamonas thiooxydans</name>
    <dbReference type="NCBI Taxonomy" id="363952"/>
    <lineage>
        <taxon>Bacteria</taxon>
        <taxon>Pseudomonadati</taxon>
        <taxon>Pseudomonadota</taxon>
        <taxon>Betaproteobacteria</taxon>
        <taxon>Burkholderiales</taxon>
        <taxon>Comamonadaceae</taxon>
        <taxon>Comamonas</taxon>
    </lineage>
</organism>
<feature type="transmembrane region" description="Helical" evidence="2">
    <location>
        <begin position="140"/>
        <end position="158"/>
    </location>
</feature>
<feature type="transmembrane region" description="Helical" evidence="2">
    <location>
        <begin position="242"/>
        <end position="264"/>
    </location>
</feature>
<feature type="region of interest" description="Disordered" evidence="1">
    <location>
        <begin position="212"/>
        <end position="231"/>
    </location>
</feature>
<dbReference type="EMBL" id="AWTN01000089">
    <property type="protein sequence ID" value="KGG92248.1"/>
    <property type="molecule type" value="Genomic_DNA"/>
</dbReference>
<feature type="transmembrane region" description="Helical" evidence="2">
    <location>
        <begin position="284"/>
        <end position="304"/>
    </location>
</feature>
<keyword evidence="2" id="KW-0812">Transmembrane</keyword>
<comment type="caution">
    <text evidence="3">The sequence shown here is derived from an EMBL/GenBank/DDBJ whole genome shotgun (WGS) entry which is preliminary data.</text>
</comment>
<dbReference type="RefSeq" id="WP_034379530.1">
    <property type="nucleotide sequence ID" value="NZ_AWTN01000089.1"/>
</dbReference>
<dbReference type="Proteomes" id="UP000029567">
    <property type="component" value="Unassembled WGS sequence"/>
</dbReference>
<reference evidence="3 4" key="1">
    <citation type="submission" date="2013-09" db="EMBL/GenBank/DDBJ databases">
        <title>High correlation between genotypes and phenotypes of environmental bacteria Comamonas testosteroni strains.</title>
        <authorList>
            <person name="Liu L."/>
            <person name="Zhu W."/>
            <person name="Xia X."/>
            <person name="Xu B."/>
            <person name="Luo M."/>
            <person name="Wang G."/>
        </authorList>
    </citation>
    <scope>NUCLEOTIDE SEQUENCE [LARGE SCALE GENOMIC DNA]</scope>
    <source>
        <strain evidence="3 4">JL14</strain>
    </source>
</reference>
<protein>
    <submittedName>
        <fullName evidence="3">Citrate transporter</fullName>
    </submittedName>
</protein>
<dbReference type="InterPro" id="IPR003474">
    <property type="entry name" value="Glcn_transporter"/>
</dbReference>
<dbReference type="PANTHER" id="PTHR30354:SF7">
    <property type="entry name" value="BLL7963 PROTEIN"/>
    <property type="match status" value="1"/>
</dbReference>
<feature type="transmembrane region" description="Helical" evidence="2">
    <location>
        <begin position="444"/>
        <end position="466"/>
    </location>
</feature>
<proteinExistence type="predicted"/>
<evidence type="ECO:0000256" key="2">
    <source>
        <dbReference type="SAM" id="Phobius"/>
    </source>
</evidence>
<keyword evidence="2" id="KW-1133">Transmembrane helix</keyword>
<sequence length="469" mass="48664">MISILGIVLSLGLLITLAYRGVSVLLLAPLTALLAVAFGAPELMLASYTQIFMLSLGGFVIAYFPLFLLGAVFGKLMEASGAAHIIAQGIAAALGERRAILAVVLACAVLTYGGVSLFVVAFAVYPIAQALFRRADIPRRLMPATIALGAFTFTMTALPGTPAIQNAIPMPYFGTTPFAAPGLGLIAAAVMLMLGLWWLHWRSAQARARGEGFTAEDEAQQPADEPAPEAEAAPSHLELGKALLPVAVVIALNYLLSVHVLAGLDTRYLAEARFGATSIEALRGIWAVIAALTAAICLLVALWWGRLPQLKQLLDEGASASALPLLNTASQVGYGAVIASLAGFTLIRDAVLNIYPDNPLISMSIAINVLAGITGSASGGMSIALQTLGSTWLQMGEAAGLSPQLLHRVTAVATGGLDTLPHNGAVITLLGICRLTHRQSYLDIAMVAIVPAVAALAVIVALGSLFGSF</sequence>
<dbReference type="AlphaFoldDB" id="A0A0E3BKR8"/>
<dbReference type="GO" id="GO:0005886">
    <property type="term" value="C:plasma membrane"/>
    <property type="evidence" value="ECO:0007669"/>
    <property type="project" value="TreeGrafter"/>
</dbReference>
<accession>A0A0K6I071</accession>
<evidence type="ECO:0000313" key="4">
    <source>
        <dbReference type="Proteomes" id="UP000029567"/>
    </source>
</evidence>
<feature type="transmembrane region" description="Helical" evidence="2">
    <location>
        <begin position="44"/>
        <end position="69"/>
    </location>
</feature>
<name>A0A0E3BKR8_9BURK</name>